<protein>
    <submittedName>
        <fullName evidence="2">Uncharacterized protein</fullName>
    </submittedName>
</protein>
<feature type="region of interest" description="Disordered" evidence="1">
    <location>
        <begin position="1"/>
        <end position="65"/>
    </location>
</feature>
<evidence type="ECO:0000313" key="3">
    <source>
        <dbReference type="Proteomes" id="UP000808215"/>
    </source>
</evidence>
<name>A0ABS1AWF5_BURVI</name>
<reference evidence="2 3" key="1">
    <citation type="submission" date="2020-11" db="EMBL/GenBank/DDBJ databases">
        <title>Enhanced detection system for hospital associated transmission using whole genome sequencing surveillance.</title>
        <authorList>
            <person name="Harrison L.H."/>
            <person name="Van Tyne D."/>
            <person name="Marsh J.W."/>
            <person name="Griffith M.P."/>
            <person name="Snyder D.J."/>
            <person name="Cooper V.S."/>
            <person name="Mustapha M."/>
        </authorList>
    </citation>
    <scope>NUCLEOTIDE SEQUENCE [LARGE SCALE GENOMIC DNA]</scope>
    <source>
        <strain evidence="2 3">BC00020</strain>
    </source>
</reference>
<dbReference type="EMBL" id="JADVKH010000022">
    <property type="protein sequence ID" value="MBJ9687836.1"/>
    <property type="molecule type" value="Genomic_DNA"/>
</dbReference>
<gene>
    <name evidence="2" type="ORF">I5589_12165</name>
</gene>
<sequence length="65" mass="6276">ALEPRGAQRPAEPAPVVAPQPWGEPSVARPAAPAAPVAPAAAADAAAAARSSGSVAFDARPPAED</sequence>
<evidence type="ECO:0000256" key="1">
    <source>
        <dbReference type="SAM" id="MobiDB-lite"/>
    </source>
</evidence>
<evidence type="ECO:0000313" key="2">
    <source>
        <dbReference type="EMBL" id="MBJ9687836.1"/>
    </source>
</evidence>
<dbReference type="Proteomes" id="UP000808215">
    <property type="component" value="Unassembled WGS sequence"/>
</dbReference>
<accession>A0ABS1AWF5</accession>
<feature type="compositionally biased region" description="Low complexity" evidence="1">
    <location>
        <begin position="19"/>
        <end position="56"/>
    </location>
</feature>
<organism evidence="2 3">
    <name type="scientific">Burkholderia vietnamiensis</name>
    <dbReference type="NCBI Taxonomy" id="60552"/>
    <lineage>
        <taxon>Bacteria</taxon>
        <taxon>Pseudomonadati</taxon>
        <taxon>Pseudomonadota</taxon>
        <taxon>Betaproteobacteria</taxon>
        <taxon>Burkholderiales</taxon>
        <taxon>Burkholderiaceae</taxon>
        <taxon>Burkholderia</taxon>
        <taxon>Burkholderia cepacia complex</taxon>
    </lineage>
</organism>
<comment type="caution">
    <text evidence="2">The sequence shown here is derived from an EMBL/GenBank/DDBJ whole genome shotgun (WGS) entry which is preliminary data.</text>
</comment>
<feature type="non-terminal residue" evidence="2">
    <location>
        <position position="1"/>
    </location>
</feature>
<keyword evidence="3" id="KW-1185">Reference proteome</keyword>
<proteinExistence type="predicted"/>